<name>A0A5J4TQA4_9EUKA</name>
<protein>
    <submittedName>
        <fullName evidence="1">Uncharacterized protein</fullName>
    </submittedName>
</protein>
<dbReference type="EMBL" id="SNRW01028121">
    <property type="protein sequence ID" value="KAA6359611.1"/>
    <property type="molecule type" value="Genomic_DNA"/>
</dbReference>
<accession>A0A5J4TQA4</accession>
<evidence type="ECO:0000313" key="1">
    <source>
        <dbReference type="EMBL" id="KAA6359611.1"/>
    </source>
</evidence>
<dbReference type="AlphaFoldDB" id="A0A5J4TQA4"/>
<comment type="caution">
    <text evidence="1">The sequence shown here is derived from an EMBL/GenBank/DDBJ whole genome shotgun (WGS) entry which is preliminary data.</text>
</comment>
<organism evidence="1 2">
    <name type="scientific">Streblomastix strix</name>
    <dbReference type="NCBI Taxonomy" id="222440"/>
    <lineage>
        <taxon>Eukaryota</taxon>
        <taxon>Metamonada</taxon>
        <taxon>Preaxostyla</taxon>
        <taxon>Oxymonadida</taxon>
        <taxon>Streblomastigidae</taxon>
        <taxon>Streblomastix</taxon>
    </lineage>
</organism>
<gene>
    <name evidence="1" type="ORF">EZS28_044861</name>
</gene>
<evidence type="ECO:0000313" key="2">
    <source>
        <dbReference type="Proteomes" id="UP000324800"/>
    </source>
</evidence>
<feature type="non-terminal residue" evidence="1">
    <location>
        <position position="1"/>
    </location>
</feature>
<proteinExistence type="predicted"/>
<sequence>TDRLTIAVISGGCSGLEEVRKGLVYLEWLRWVVELGKVLAVKLVRRSELRYCSYQQLVRSKFLDVWHGLGVAWFSSIAIQLELEYLQSKCESWIAGSISWKLGLGIVDVVSNGGSYHSRLKNGAKFQYILAAAWIKTEVQSVGSECDSGYGSNCHNTCNCYQMRGLELRVG</sequence>
<reference evidence="1 2" key="1">
    <citation type="submission" date="2019-03" db="EMBL/GenBank/DDBJ databases">
        <title>Single cell metagenomics reveals metabolic interactions within the superorganism composed of flagellate Streblomastix strix and complex community of Bacteroidetes bacteria on its surface.</title>
        <authorList>
            <person name="Treitli S.C."/>
            <person name="Kolisko M."/>
            <person name="Husnik F."/>
            <person name="Keeling P."/>
            <person name="Hampl V."/>
        </authorList>
    </citation>
    <scope>NUCLEOTIDE SEQUENCE [LARGE SCALE GENOMIC DNA]</scope>
    <source>
        <strain evidence="1">ST1C</strain>
    </source>
</reference>
<dbReference type="Proteomes" id="UP000324800">
    <property type="component" value="Unassembled WGS sequence"/>
</dbReference>